<proteinExistence type="predicted"/>
<dbReference type="AlphaFoldDB" id="A0A8K0D8Y9"/>
<evidence type="ECO:0000313" key="2">
    <source>
        <dbReference type="EMBL" id="KAF2899076.1"/>
    </source>
</evidence>
<accession>A0A8K0D8Y9</accession>
<keyword evidence="3" id="KW-1185">Reference proteome</keyword>
<reference evidence="2" key="1">
    <citation type="submission" date="2019-08" db="EMBL/GenBank/DDBJ databases">
        <title>The genome of the North American firefly Photinus pyralis.</title>
        <authorList>
            <consortium name="Photinus pyralis genome working group"/>
            <person name="Fallon T.R."/>
            <person name="Sander Lower S.E."/>
            <person name="Weng J.-K."/>
        </authorList>
    </citation>
    <scope>NUCLEOTIDE SEQUENCE</scope>
    <source>
        <strain evidence="2">TRF0915ILg1</strain>
        <tissue evidence="2">Whole body</tissue>
    </source>
</reference>
<protein>
    <submittedName>
        <fullName evidence="2">Uncharacterized protein</fullName>
    </submittedName>
</protein>
<gene>
    <name evidence="2" type="ORF">ILUMI_07104</name>
</gene>
<feature type="region of interest" description="Disordered" evidence="1">
    <location>
        <begin position="80"/>
        <end position="104"/>
    </location>
</feature>
<evidence type="ECO:0000256" key="1">
    <source>
        <dbReference type="SAM" id="MobiDB-lite"/>
    </source>
</evidence>
<organism evidence="2 3">
    <name type="scientific">Ignelater luminosus</name>
    <name type="common">Cucubano</name>
    <name type="synonym">Pyrophorus luminosus</name>
    <dbReference type="NCBI Taxonomy" id="2038154"/>
    <lineage>
        <taxon>Eukaryota</taxon>
        <taxon>Metazoa</taxon>
        <taxon>Ecdysozoa</taxon>
        <taxon>Arthropoda</taxon>
        <taxon>Hexapoda</taxon>
        <taxon>Insecta</taxon>
        <taxon>Pterygota</taxon>
        <taxon>Neoptera</taxon>
        <taxon>Endopterygota</taxon>
        <taxon>Coleoptera</taxon>
        <taxon>Polyphaga</taxon>
        <taxon>Elateriformia</taxon>
        <taxon>Elateroidea</taxon>
        <taxon>Elateridae</taxon>
        <taxon>Agrypninae</taxon>
        <taxon>Pyrophorini</taxon>
        <taxon>Ignelater</taxon>
    </lineage>
</organism>
<dbReference type="Proteomes" id="UP000801492">
    <property type="component" value="Unassembled WGS sequence"/>
</dbReference>
<evidence type="ECO:0000313" key="3">
    <source>
        <dbReference type="Proteomes" id="UP000801492"/>
    </source>
</evidence>
<name>A0A8K0D8Y9_IGNLU</name>
<comment type="caution">
    <text evidence="2">The sequence shown here is derived from an EMBL/GenBank/DDBJ whole genome shotgun (WGS) entry which is preliminary data.</text>
</comment>
<sequence>MEQESSESKSTEEFEKHLKKMKPGMQFEWLHETAAVDTISQMQGQLDTVAQAVLKMKDLLHTSTASPAVAPATTPVTKLVTKPASGAKTTKKRLVQQDTKVHDY</sequence>
<dbReference type="EMBL" id="VTPC01003059">
    <property type="protein sequence ID" value="KAF2899076.1"/>
    <property type="molecule type" value="Genomic_DNA"/>
</dbReference>